<reference evidence="2" key="1">
    <citation type="submission" date="2021-10" db="EMBL/GenBank/DDBJ databases">
        <title>Melipona bicolor Genome sequencing and assembly.</title>
        <authorList>
            <person name="Araujo N.S."/>
            <person name="Arias M.C."/>
        </authorList>
    </citation>
    <scope>NUCLEOTIDE SEQUENCE</scope>
    <source>
        <strain evidence="2">USP_2M_L1-L4_2017</strain>
        <tissue evidence="2">Whole body</tissue>
    </source>
</reference>
<evidence type="ECO:0000313" key="2">
    <source>
        <dbReference type="EMBL" id="KAK1118222.1"/>
    </source>
</evidence>
<evidence type="ECO:0000256" key="1">
    <source>
        <dbReference type="SAM" id="MobiDB-lite"/>
    </source>
</evidence>
<proteinExistence type="predicted"/>
<feature type="region of interest" description="Disordered" evidence="1">
    <location>
        <begin position="50"/>
        <end position="71"/>
    </location>
</feature>
<organism evidence="2 3">
    <name type="scientific">Melipona bicolor</name>
    <dbReference type="NCBI Taxonomy" id="60889"/>
    <lineage>
        <taxon>Eukaryota</taxon>
        <taxon>Metazoa</taxon>
        <taxon>Ecdysozoa</taxon>
        <taxon>Arthropoda</taxon>
        <taxon>Hexapoda</taxon>
        <taxon>Insecta</taxon>
        <taxon>Pterygota</taxon>
        <taxon>Neoptera</taxon>
        <taxon>Endopterygota</taxon>
        <taxon>Hymenoptera</taxon>
        <taxon>Apocrita</taxon>
        <taxon>Aculeata</taxon>
        <taxon>Apoidea</taxon>
        <taxon>Anthophila</taxon>
        <taxon>Apidae</taxon>
        <taxon>Melipona</taxon>
    </lineage>
</organism>
<dbReference type="EMBL" id="JAHYIQ010000044">
    <property type="protein sequence ID" value="KAK1118222.1"/>
    <property type="molecule type" value="Genomic_DNA"/>
</dbReference>
<sequence>MRPTLQAGLCSALSHVTPQGKGNRGYFYAFLGPERKKCFRPHQKSVVDFSGEGSQISTKKHSRTKDRSRTIRESSKIQAITFISVKRKLITRTTAPLIISMSNLIEFTQQSRPRHATHARYREQATIDHRRETNRGSFTRKEDRPINAWNRRFFAGHKPRRIRPSDPATFQR</sequence>
<gene>
    <name evidence="2" type="ORF">K0M31_015267</name>
</gene>
<protein>
    <submittedName>
        <fullName evidence="2">Uncharacterized protein</fullName>
    </submittedName>
</protein>
<dbReference type="AlphaFoldDB" id="A0AA40FFS8"/>
<evidence type="ECO:0000313" key="3">
    <source>
        <dbReference type="Proteomes" id="UP001177670"/>
    </source>
</evidence>
<name>A0AA40FFS8_9HYME</name>
<keyword evidence="3" id="KW-1185">Reference proteome</keyword>
<accession>A0AA40FFS8</accession>
<comment type="caution">
    <text evidence="2">The sequence shown here is derived from an EMBL/GenBank/DDBJ whole genome shotgun (WGS) entry which is preliminary data.</text>
</comment>
<dbReference type="Proteomes" id="UP001177670">
    <property type="component" value="Unassembled WGS sequence"/>
</dbReference>